<proteinExistence type="predicted"/>
<keyword evidence="1 2" id="KW-0694">RNA-binding</keyword>
<feature type="compositionally biased region" description="Low complexity" evidence="3">
    <location>
        <begin position="33"/>
        <end position="45"/>
    </location>
</feature>
<feature type="compositionally biased region" description="Polar residues" evidence="3">
    <location>
        <begin position="481"/>
        <end position="497"/>
    </location>
</feature>
<feature type="region of interest" description="Disordered" evidence="3">
    <location>
        <begin position="474"/>
        <end position="498"/>
    </location>
</feature>
<dbReference type="AlphaFoldDB" id="A0A2G9FYK8"/>
<dbReference type="InterPro" id="IPR036388">
    <property type="entry name" value="WH-like_DNA-bd_sf"/>
</dbReference>
<feature type="domain" description="HTH La-type RNA-binding" evidence="4">
    <location>
        <begin position="302"/>
        <end position="391"/>
    </location>
</feature>
<dbReference type="Pfam" id="PF05383">
    <property type="entry name" value="La"/>
    <property type="match status" value="1"/>
</dbReference>
<evidence type="ECO:0000256" key="2">
    <source>
        <dbReference type="PROSITE-ProRule" id="PRU00332"/>
    </source>
</evidence>
<dbReference type="PROSITE" id="PS50961">
    <property type="entry name" value="HTH_LA"/>
    <property type="match status" value="1"/>
</dbReference>
<dbReference type="Proteomes" id="UP000231279">
    <property type="component" value="Unassembled WGS sequence"/>
</dbReference>
<dbReference type="EMBL" id="NKXS01008896">
    <property type="protein sequence ID" value="PIM98011.1"/>
    <property type="molecule type" value="Genomic_DNA"/>
</dbReference>
<dbReference type="InterPro" id="IPR006630">
    <property type="entry name" value="La_HTH"/>
</dbReference>
<dbReference type="InterPro" id="IPR006607">
    <property type="entry name" value="DM15"/>
</dbReference>
<feature type="compositionally biased region" description="Basic residues" evidence="3">
    <location>
        <begin position="626"/>
        <end position="635"/>
    </location>
</feature>
<gene>
    <name evidence="5" type="ORF">CDL12_29512</name>
</gene>
<feature type="region of interest" description="Disordered" evidence="3">
    <location>
        <begin position="728"/>
        <end position="766"/>
    </location>
</feature>
<evidence type="ECO:0000259" key="4">
    <source>
        <dbReference type="PROSITE" id="PS50961"/>
    </source>
</evidence>
<dbReference type="Pfam" id="PF21071">
    <property type="entry name" value="LARP1_HEAT"/>
    <property type="match status" value="1"/>
</dbReference>
<feature type="region of interest" description="Disordered" evidence="3">
    <location>
        <begin position="97"/>
        <end position="124"/>
    </location>
</feature>
<protein>
    <recommendedName>
        <fullName evidence="4">HTH La-type RNA-binding domain-containing protein</fullName>
    </recommendedName>
</protein>
<feature type="compositionally biased region" description="Polar residues" evidence="3">
    <location>
        <begin position="643"/>
        <end position="675"/>
    </location>
</feature>
<evidence type="ECO:0000256" key="3">
    <source>
        <dbReference type="SAM" id="MobiDB-lite"/>
    </source>
</evidence>
<accession>A0A2G9FYK8</accession>
<keyword evidence="6" id="KW-1185">Reference proteome</keyword>
<evidence type="ECO:0000313" key="5">
    <source>
        <dbReference type="EMBL" id="PIM98011.1"/>
    </source>
</evidence>
<dbReference type="PANTHER" id="PTHR22792:SF101">
    <property type="entry name" value="LA-RELATED PROTEIN 1A"/>
    <property type="match status" value="1"/>
</dbReference>
<evidence type="ECO:0000313" key="6">
    <source>
        <dbReference type="Proteomes" id="UP000231279"/>
    </source>
</evidence>
<name>A0A2G9FYK8_9LAMI</name>
<dbReference type="OrthoDB" id="340227at2759"/>
<dbReference type="GO" id="GO:0048255">
    <property type="term" value="P:mRNA stabilization"/>
    <property type="evidence" value="ECO:0007669"/>
    <property type="project" value="InterPro"/>
</dbReference>
<dbReference type="InterPro" id="IPR045180">
    <property type="entry name" value="La_dom_prot"/>
</dbReference>
<dbReference type="CDD" id="cd07323">
    <property type="entry name" value="LAM"/>
    <property type="match status" value="1"/>
</dbReference>
<feature type="region of interest" description="Disordered" evidence="3">
    <location>
        <begin position="159"/>
        <end position="225"/>
    </location>
</feature>
<feature type="compositionally biased region" description="Polar residues" evidence="3">
    <location>
        <begin position="742"/>
        <end position="753"/>
    </location>
</feature>
<organism evidence="5 6">
    <name type="scientific">Handroanthus impetiginosus</name>
    <dbReference type="NCBI Taxonomy" id="429701"/>
    <lineage>
        <taxon>Eukaryota</taxon>
        <taxon>Viridiplantae</taxon>
        <taxon>Streptophyta</taxon>
        <taxon>Embryophyta</taxon>
        <taxon>Tracheophyta</taxon>
        <taxon>Spermatophyta</taxon>
        <taxon>Magnoliopsida</taxon>
        <taxon>eudicotyledons</taxon>
        <taxon>Gunneridae</taxon>
        <taxon>Pentapetalae</taxon>
        <taxon>asterids</taxon>
        <taxon>lamiids</taxon>
        <taxon>Lamiales</taxon>
        <taxon>Bignoniaceae</taxon>
        <taxon>Crescentiina</taxon>
        <taxon>Tabebuia alliance</taxon>
        <taxon>Handroanthus</taxon>
    </lineage>
</organism>
<dbReference type="Gene3D" id="1.10.10.10">
    <property type="entry name" value="Winged helix-like DNA-binding domain superfamily/Winged helix DNA-binding domain"/>
    <property type="match status" value="1"/>
</dbReference>
<dbReference type="SMART" id="SM00715">
    <property type="entry name" value="LA"/>
    <property type="match status" value="1"/>
</dbReference>
<feature type="region of interest" description="Disordered" evidence="3">
    <location>
        <begin position="626"/>
        <end position="689"/>
    </location>
</feature>
<feature type="compositionally biased region" description="Polar residues" evidence="3">
    <location>
        <begin position="407"/>
        <end position="416"/>
    </location>
</feature>
<sequence>MGMGENDAGGDQFDNQNDVIVAGAPKSPWKTPAAASQVVAADSDSWPALSDAQQRAKNNGGVDSNSTKSPPPAEAEVDGCGDASPAVQPATVELQTFHGRGNTKYPRKPYTMHQNKTGLKHGPNGVPPFAVPLPYYPPTPVFHTMVPMSPISAPGYGYQFPPGPLPRGDAQSVKSSDAPSQAFVPGANGGFQPPPGPDSSPHDSNSVGRRPNAKEQGGQANHLWHNQRPVTTNNFHLQQTMGPRPFVRHPVFGPTGFVDGPNFIGPPGAIYYVPAAPPGSVRVPYPPVFIPYPVSPGVVMPSSSAVPLRISIMKQIEYYFSDENLQNDPYLISLMDEQGWVPISIIAEFKRVKRMNAEIPFILDALKASETVEVQGEKVRRCNEWSKWIPASVISKSSSLVPNVVKNDNSNENGKYSSEIKEELPSPNGCSDLLPSSEDVMKEPISNDTTQDKDKVLFSGVTHKIASGFSNSSLGLDFQPDNRNNSTELHNDSNLPAISQGADSVKSIVQKNFETIKMPELSNLNLQIPDDSSNDFSNTFMLDEELSLEQRTSTNDHPSTMERVDDEDEEIMVNDQAVERLVIVTQNSWMSEGQPAEESKTISSELASAINDGLYFYEQELNLKRSHRRHNKPINKSRDENPRSSANDASVLNSRTLDYSTGGSSLEVAGNSNFQRKQHKGSSKPNSIYKQRLFTGNFRGHGSCRNSLGIISESPPSDAVGFFFGSTPPDNHGLRTPRLSASPHSNLSGSSPPVGSMPKPFPPFQHASHKLLEENGFKQQMYKKYHKRCLSERKKLGIGNSEVSLNYC</sequence>
<feature type="region of interest" description="Disordered" evidence="3">
    <location>
        <begin position="407"/>
        <end position="450"/>
    </location>
</feature>
<feature type="compositionally biased region" description="Polar residues" evidence="3">
    <location>
        <begin position="51"/>
        <end position="68"/>
    </location>
</feature>
<dbReference type="GO" id="GO:0000339">
    <property type="term" value="F:RNA cap binding"/>
    <property type="evidence" value="ECO:0007669"/>
    <property type="project" value="InterPro"/>
</dbReference>
<dbReference type="SUPFAM" id="SSF46785">
    <property type="entry name" value="Winged helix' DNA-binding domain"/>
    <property type="match status" value="1"/>
</dbReference>
<evidence type="ECO:0000256" key="1">
    <source>
        <dbReference type="ARBA" id="ARBA00022884"/>
    </source>
</evidence>
<dbReference type="InterPro" id="IPR036390">
    <property type="entry name" value="WH_DNA-bd_sf"/>
</dbReference>
<reference evidence="6" key="1">
    <citation type="journal article" date="2018" name="Gigascience">
        <title>Genome assembly of the Pink Ipe (Handroanthus impetiginosus, Bignoniaceae), a highly valued, ecologically keystone Neotropical timber forest tree.</title>
        <authorList>
            <person name="Silva-Junior O.B."/>
            <person name="Grattapaglia D."/>
            <person name="Novaes E."/>
            <person name="Collevatti R.G."/>
        </authorList>
    </citation>
    <scope>NUCLEOTIDE SEQUENCE [LARGE SCALE GENOMIC DNA]</scope>
    <source>
        <strain evidence="6">cv. UFG-1</strain>
    </source>
</reference>
<dbReference type="STRING" id="429701.A0A2G9FYK8"/>
<comment type="caution">
    <text evidence="5">The sequence shown here is derived from an EMBL/GenBank/DDBJ whole genome shotgun (WGS) entry which is preliminary data.</text>
</comment>
<dbReference type="PANTHER" id="PTHR22792">
    <property type="entry name" value="LUPUS LA PROTEIN-RELATED"/>
    <property type="match status" value="1"/>
</dbReference>
<feature type="region of interest" description="Disordered" evidence="3">
    <location>
        <begin position="1"/>
        <end position="85"/>
    </location>
</feature>